<organism evidence="2 3">
    <name type="scientific">Citricoccus parietis</name>
    <dbReference type="NCBI Taxonomy" id="592307"/>
    <lineage>
        <taxon>Bacteria</taxon>
        <taxon>Bacillati</taxon>
        <taxon>Actinomycetota</taxon>
        <taxon>Actinomycetes</taxon>
        <taxon>Micrococcales</taxon>
        <taxon>Micrococcaceae</taxon>
        <taxon>Citricoccus</taxon>
    </lineage>
</organism>
<feature type="region of interest" description="Disordered" evidence="1">
    <location>
        <begin position="1"/>
        <end position="121"/>
    </location>
</feature>
<evidence type="ECO:0000313" key="2">
    <source>
        <dbReference type="EMBL" id="MFB9071762.1"/>
    </source>
</evidence>
<accession>A0ABV5FYK0</accession>
<feature type="compositionally biased region" description="Low complexity" evidence="1">
    <location>
        <begin position="53"/>
        <end position="63"/>
    </location>
</feature>
<evidence type="ECO:0000313" key="3">
    <source>
        <dbReference type="Proteomes" id="UP001589575"/>
    </source>
</evidence>
<dbReference type="Proteomes" id="UP001589575">
    <property type="component" value="Unassembled WGS sequence"/>
</dbReference>
<feature type="compositionally biased region" description="Basic and acidic residues" evidence="1">
    <location>
        <begin position="102"/>
        <end position="121"/>
    </location>
</feature>
<gene>
    <name evidence="2" type="ORF">ACFFX0_11335</name>
</gene>
<proteinExistence type="predicted"/>
<sequence length="121" mass="12017">MCTGQVSGLGGFRAGGRVGAGRKLPGAAALAVLGQDQPDEEADDAQADHAAEAPEAVAPAEEAGPVEEVADAEHGEDERAGHAGGPPSLTGLLGVDAAVRLGQEHPGEPEEQHRQSGGEQG</sequence>
<dbReference type="EMBL" id="JBHMFI010000001">
    <property type="protein sequence ID" value="MFB9071762.1"/>
    <property type="molecule type" value="Genomic_DNA"/>
</dbReference>
<reference evidence="2 3" key="1">
    <citation type="submission" date="2024-09" db="EMBL/GenBank/DDBJ databases">
        <authorList>
            <person name="Sun Q."/>
            <person name="Mori K."/>
        </authorList>
    </citation>
    <scope>NUCLEOTIDE SEQUENCE [LARGE SCALE GENOMIC DNA]</scope>
    <source>
        <strain evidence="2 3">CCM 7609</strain>
    </source>
</reference>
<feature type="compositionally biased region" description="Basic and acidic residues" evidence="1">
    <location>
        <begin position="71"/>
        <end position="81"/>
    </location>
</feature>
<evidence type="ECO:0000256" key="1">
    <source>
        <dbReference type="SAM" id="MobiDB-lite"/>
    </source>
</evidence>
<protein>
    <submittedName>
        <fullName evidence="2">Uncharacterized protein</fullName>
    </submittedName>
</protein>
<comment type="caution">
    <text evidence="2">The sequence shown here is derived from an EMBL/GenBank/DDBJ whole genome shotgun (WGS) entry which is preliminary data.</text>
</comment>
<keyword evidence="3" id="KW-1185">Reference proteome</keyword>
<name>A0ABV5FYK0_9MICC</name>
<feature type="compositionally biased region" description="Gly residues" evidence="1">
    <location>
        <begin position="7"/>
        <end position="19"/>
    </location>
</feature>